<sequence>MPAGKRLRRHMGRVEYLACKETVDTMLAQGFSKKLIHERLTEEGRFSMAYISFCQILLKAGKKSAPKPSPQTLPVPVHPQRQPCIIKAGPEPMQDPRTVDPKSIF</sequence>
<evidence type="ECO:0000256" key="1">
    <source>
        <dbReference type="SAM" id="MobiDB-lite"/>
    </source>
</evidence>
<comment type="caution">
    <text evidence="2">The sequence shown here is derived from an EMBL/GenBank/DDBJ whole genome shotgun (WGS) entry which is preliminary data.</text>
</comment>
<proteinExistence type="predicted"/>
<dbReference type="InterPro" id="IPR035225">
    <property type="entry name" value="DUF5338"/>
</dbReference>
<feature type="region of interest" description="Disordered" evidence="1">
    <location>
        <begin position="63"/>
        <end position="105"/>
    </location>
</feature>
<reference evidence="2 3" key="1">
    <citation type="journal article" date="2020" name="ISME J.">
        <title>Parallel Reductive Genome Evolution in Desulfovibrio Ectosymbionts Independently Acquired by Trichonympha Protists in the Termite Gut.</title>
        <authorList>
            <person name="Takeuchi M."/>
            <person name="Kuwahara H."/>
            <person name="Murakami T."/>
            <person name="Takahashi K."/>
            <person name="Kajitani R."/>
            <person name="Toyoda A."/>
            <person name="Itoh T."/>
            <person name="Ohkuma M."/>
            <person name="Hongoh Y."/>
        </authorList>
    </citation>
    <scope>NUCLEOTIDE SEQUENCE [LARGE SCALE GENOMIC DNA]</scope>
    <source>
        <strain evidence="2">ZnDsv-02</strain>
    </source>
</reference>
<dbReference type="Pfam" id="PF17273">
    <property type="entry name" value="DUF5338"/>
    <property type="match status" value="1"/>
</dbReference>
<evidence type="ECO:0000313" key="3">
    <source>
        <dbReference type="Proteomes" id="UP000505077"/>
    </source>
</evidence>
<organism evidence="2 3">
    <name type="scientific">Candidatus Desulfovibrio kirbyi</name>
    <dbReference type="NCBI Taxonomy" id="2696086"/>
    <lineage>
        <taxon>Bacteria</taxon>
        <taxon>Pseudomonadati</taxon>
        <taxon>Thermodesulfobacteriota</taxon>
        <taxon>Desulfovibrionia</taxon>
        <taxon>Desulfovibrionales</taxon>
        <taxon>Desulfovibrionaceae</taxon>
        <taxon>Desulfovibrio</taxon>
    </lineage>
</organism>
<protein>
    <submittedName>
        <fullName evidence="2">Uncharacterized protein</fullName>
    </submittedName>
</protein>
<accession>A0A6L2R752</accession>
<name>A0A6L2R752_9BACT</name>
<feature type="compositionally biased region" description="Pro residues" evidence="1">
    <location>
        <begin position="67"/>
        <end position="77"/>
    </location>
</feature>
<dbReference type="EMBL" id="BLLL01000013">
    <property type="protein sequence ID" value="GFH63356.1"/>
    <property type="molecule type" value="Genomic_DNA"/>
</dbReference>
<evidence type="ECO:0000313" key="2">
    <source>
        <dbReference type="EMBL" id="GFH63356.1"/>
    </source>
</evidence>
<dbReference type="Proteomes" id="UP000505077">
    <property type="component" value="Unassembled WGS sequence"/>
</dbReference>
<dbReference type="AlphaFoldDB" id="A0A6L2R752"/>
<gene>
    <name evidence="2" type="ORF">ZNDK_1127</name>
</gene>